<accession>A0A1M6WI17</accession>
<dbReference type="EMBL" id="FRAS01000008">
    <property type="protein sequence ID" value="SHK93412.1"/>
    <property type="molecule type" value="Genomic_DNA"/>
</dbReference>
<keyword evidence="2" id="KW-1185">Reference proteome</keyword>
<protein>
    <submittedName>
        <fullName evidence="1">Uncharacterized protein</fullName>
    </submittedName>
</protein>
<gene>
    <name evidence="1" type="ORF">SAMN02746009_01801</name>
</gene>
<name>A0A1M6WI17_9BACT</name>
<reference evidence="2" key="1">
    <citation type="submission" date="2016-11" db="EMBL/GenBank/DDBJ databases">
        <authorList>
            <person name="Varghese N."/>
            <person name="Submissions S."/>
        </authorList>
    </citation>
    <scope>NUCLEOTIDE SEQUENCE [LARGE SCALE GENOMIC DNA]</scope>
    <source>
        <strain evidence="2">DSM 18569</strain>
    </source>
</reference>
<organism evidence="1 2">
    <name type="scientific">Hymenobacter psychrotolerans DSM 18569</name>
    <dbReference type="NCBI Taxonomy" id="1121959"/>
    <lineage>
        <taxon>Bacteria</taxon>
        <taxon>Pseudomonadati</taxon>
        <taxon>Bacteroidota</taxon>
        <taxon>Cytophagia</taxon>
        <taxon>Cytophagales</taxon>
        <taxon>Hymenobacteraceae</taxon>
        <taxon>Hymenobacter</taxon>
    </lineage>
</organism>
<dbReference type="AlphaFoldDB" id="A0A1M6WI17"/>
<dbReference type="Proteomes" id="UP000183947">
    <property type="component" value="Unassembled WGS sequence"/>
</dbReference>
<evidence type="ECO:0000313" key="2">
    <source>
        <dbReference type="Proteomes" id="UP000183947"/>
    </source>
</evidence>
<evidence type="ECO:0000313" key="1">
    <source>
        <dbReference type="EMBL" id="SHK93412.1"/>
    </source>
</evidence>
<proteinExistence type="predicted"/>
<sequence>MLKSHQIVYSWSTMRRKILALPVIVCISCVYGCDFSTPVKKYTMDDMLYNGSKENIIVDVNSPLIDTNLCRKAGKEWDSILVVSPYTIDDSIKSFSIQNYSAVKREVNIQSTVDWTYTLLFVKNRKYVGIGVFQRNEMNLSDMNDNRVSWITDKNCHKLVAKVGIVDGKTRYSVEYKQ</sequence>